<evidence type="ECO:0000256" key="3">
    <source>
        <dbReference type="ARBA" id="ARBA00022643"/>
    </source>
</evidence>
<keyword evidence="4" id="KW-0560">Oxidoreductase</keyword>
<reference evidence="6 7" key="1">
    <citation type="submission" date="2016-04" db="EMBL/GenBank/DDBJ databases">
        <title>Multiple horizontal gene transfer events from other fungi enriched the ability of the initially mycotrophic fungus Trichoderma (Ascomycota) to feed on dead plant biomass.</title>
        <authorList>
            <person name="Atanasova L."/>
            <person name="Chenthamara K."/>
            <person name="Zhang J."/>
            <person name="Grujic M."/>
            <person name="Henrissat B."/>
            <person name="Kuo A."/>
            <person name="Aertz A."/>
            <person name="Salamov A."/>
            <person name="Lipzen A."/>
            <person name="Labutti K."/>
            <person name="Barry K."/>
            <person name="Miao Y."/>
            <person name="Rahimi M.J."/>
            <person name="Shen Q."/>
            <person name="Grigoriev I.V."/>
            <person name="Kubicek C.P."/>
            <person name="Druzhinina I.S."/>
        </authorList>
    </citation>
    <scope>NUCLEOTIDE SEQUENCE [LARGE SCALE GENOMIC DNA]</scope>
    <source>
        <strain evidence="6 7">NJAU 4742</strain>
    </source>
</reference>
<evidence type="ECO:0000259" key="5">
    <source>
        <dbReference type="Pfam" id="PF00724"/>
    </source>
</evidence>
<evidence type="ECO:0000256" key="4">
    <source>
        <dbReference type="ARBA" id="ARBA00023002"/>
    </source>
</evidence>
<comment type="caution">
    <text evidence="6">The sequence shown here is derived from an EMBL/GenBank/DDBJ whole genome shotgun (WGS) entry which is preliminary data.</text>
</comment>
<dbReference type="CDD" id="cd04733">
    <property type="entry name" value="OYE_like_2_FMN"/>
    <property type="match status" value="1"/>
</dbReference>
<dbReference type="PANTHER" id="PTHR43656">
    <property type="entry name" value="BINDING OXIDOREDUCTASE, PUTATIVE (AFU_ORTHOLOGUE AFUA_2G08260)-RELATED"/>
    <property type="match status" value="1"/>
</dbReference>
<dbReference type="InterPro" id="IPR001155">
    <property type="entry name" value="OxRdtase_FMN_N"/>
</dbReference>
<comment type="similarity">
    <text evidence="1">Belongs to the NADH:flavin oxidoreductase/NADH oxidase family.</text>
</comment>
<dbReference type="GO" id="GO:0010181">
    <property type="term" value="F:FMN binding"/>
    <property type="evidence" value="ECO:0007669"/>
    <property type="project" value="InterPro"/>
</dbReference>
<evidence type="ECO:0000256" key="1">
    <source>
        <dbReference type="ARBA" id="ARBA00005979"/>
    </source>
</evidence>
<evidence type="ECO:0000313" key="7">
    <source>
        <dbReference type="Proteomes" id="UP000191004"/>
    </source>
</evidence>
<dbReference type="GO" id="GO:0016491">
    <property type="term" value="F:oxidoreductase activity"/>
    <property type="evidence" value="ECO:0007669"/>
    <property type="project" value="UniProtKB-KW"/>
</dbReference>
<dbReference type="PANTHER" id="PTHR43656:SF5">
    <property type="entry name" value="NADH:FLAVIN OXIDOREDUCTASE_NADH OXIDASE N-TERMINAL DOMAIN-CONTAINING PROTEIN"/>
    <property type="match status" value="1"/>
</dbReference>
<keyword evidence="7" id="KW-1185">Reference proteome</keyword>
<accession>A0A1T3CUT1</accession>
<gene>
    <name evidence="6" type="ORF">A0O28_0089600</name>
</gene>
<evidence type="ECO:0000256" key="2">
    <source>
        <dbReference type="ARBA" id="ARBA00022630"/>
    </source>
</evidence>
<protein>
    <submittedName>
        <fullName evidence="6">NADH:flavin oxidoreductase/NADH oxidase</fullName>
    </submittedName>
</protein>
<sequence>MAQAPEKVDPAPLGRPLTFEFSGKTAKNRFMKAAMSELQSSWDEKDLTKRGIPSKELANLYRLWGAGGYGVILLGNTMIEYDQLEGVGNHIIPLEAPFSGERFERFKDIASAAKEHGSLVYTQLSHPGRQVTDNIQPHPISASDVQLKGSEFGSFAKPRAMEQADIDHVVNSFAHAAEYCYKAGFDGVELHGAHGYLLAQFLAPSTNLRTDQYGGSLTNRARIIFEITDAIRARVPDKSFSIGIKLNSTEFQKGGFTVEDCKVLCAELEKNNFDWVELSGGTYESLAFVHKRESTKKREAYFIEFAEMIMPELKKTKAYITGGLRTAAGMVKALEKVDGVGIGRPAAHEFDLPQKILDGVTDGAIKQLIGEDNFMMTNAAATIQMILAGLGHQPFDLRRPDHDKVFQRTVEKFWENRQKGGVPGPLYIEGLELQPYGTAYAAA</sequence>
<keyword evidence="2" id="KW-0285">Flavoprotein</keyword>
<dbReference type="OrthoDB" id="1663137at2759"/>
<feature type="domain" description="NADH:flavin oxidoreductase/NADH oxidase N-terminal" evidence="5">
    <location>
        <begin position="15"/>
        <end position="360"/>
    </location>
</feature>
<dbReference type="EMBL" id="LVVK01000006">
    <property type="protein sequence ID" value="OPB44822.1"/>
    <property type="molecule type" value="Genomic_DNA"/>
</dbReference>
<dbReference type="Pfam" id="PF00724">
    <property type="entry name" value="Oxidored_FMN"/>
    <property type="match status" value="1"/>
</dbReference>
<organism evidence="6 7">
    <name type="scientific">Trichoderma guizhouense</name>
    <dbReference type="NCBI Taxonomy" id="1491466"/>
    <lineage>
        <taxon>Eukaryota</taxon>
        <taxon>Fungi</taxon>
        <taxon>Dikarya</taxon>
        <taxon>Ascomycota</taxon>
        <taxon>Pezizomycotina</taxon>
        <taxon>Sordariomycetes</taxon>
        <taxon>Hypocreomycetidae</taxon>
        <taxon>Hypocreales</taxon>
        <taxon>Hypocreaceae</taxon>
        <taxon>Trichoderma</taxon>
    </lineage>
</organism>
<proteinExistence type="inferred from homology"/>
<dbReference type="InterPro" id="IPR051799">
    <property type="entry name" value="NADH_flavin_oxidoreductase"/>
</dbReference>
<keyword evidence="3" id="KW-0288">FMN</keyword>
<dbReference type="Gene3D" id="3.20.20.70">
    <property type="entry name" value="Aldolase class I"/>
    <property type="match status" value="1"/>
</dbReference>
<name>A0A1T3CUT1_9HYPO</name>
<dbReference type="InterPro" id="IPR013785">
    <property type="entry name" value="Aldolase_TIM"/>
</dbReference>
<dbReference type="AlphaFoldDB" id="A0A1T3CUT1"/>
<evidence type="ECO:0000313" key="6">
    <source>
        <dbReference type="EMBL" id="OPB44822.1"/>
    </source>
</evidence>
<dbReference type="SUPFAM" id="SSF51395">
    <property type="entry name" value="FMN-linked oxidoreductases"/>
    <property type="match status" value="1"/>
</dbReference>
<dbReference type="Proteomes" id="UP000191004">
    <property type="component" value="Unassembled WGS sequence"/>
</dbReference>